<dbReference type="SMART" id="SM00191">
    <property type="entry name" value="Int_alpha"/>
    <property type="match status" value="2"/>
</dbReference>
<dbReference type="Gene3D" id="2.130.10.130">
    <property type="entry name" value="Integrin alpha, N-terminal"/>
    <property type="match status" value="1"/>
</dbReference>
<dbReference type="AlphaFoldDB" id="A0AAI9CR82"/>
<comment type="caution">
    <text evidence="1">The sequence shown here is derived from an EMBL/GenBank/DDBJ whole genome shotgun (WGS) entry which is preliminary data.</text>
</comment>
<dbReference type="InterPro" id="IPR028994">
    <property type="entry name" value="Integrin_alpha_N"/>
</dbReference>
<dbReference type="EMBL" id="ABNSCA010000001">
    <property type="protein sequence ID" value="ELN6930759.1"/>
    <property type="molecule type" value="Genomic_DNA"/>
</dbReference>
<evidence type="ECO:0000313" key="2">
    <source>
        <dbReference type="Proteomes" id="UP001253463"/>
    </source>
</evidence>
<dbReference type="PANTHER" id="PTHR36220">
    <property type="entry name" value="UNNAMED PRODUCT"/>
    <property type="match status" value="1"/>
</dbReference>
<organism evidence="1 2">
    <name type="scientific">Vibrio navarrensis</name>
    <dbReference type="NCBI Taxonomy" id="29495"/>
    <lineage>
        <taxon>Bacteria</taxon>
        <taxon>Pseudomonadati</taxon>
        <taxon>Pseudomonadota</taxon>
        <taxon>Gammaproteobacteria</taxon>
        <taxon>Vibrionales</taxon>
        <taxon>Vibrionaceae</taxon>
        <taxon>Vibrio</taxon>
    </lineage>
</organism>
<dbReference type="PANTHER" id="PTHR36220:SF1">
    <property type="entry name" value="GAMMA TUBULIN COMPLEX COMPONENT C-TERMINAL DOMAIN-CONTAINING PROTEIN"/>
    <property type="match status" value="1"/>
</dbReference>
<sequence>MTSLSNNSIWKLYVKNNNIYFLLLSTNCYSESYNPNVSIEVKDFIEKEVAPIERESVTVNMDTDRLGDKVIISYTDKVKNIHTAEIYSEESNGKLGEPITLSNGNDIKPDLVAMNDDGDRVFISDGENGQVNIYDFINGVWIQTDVILMGVNSPAITSLDINSTGTSLVVGSVTSQNATLYNYDQIADTWISINTFYSDSPNQDASFGSSVAITASSDRVIVGDPKYDSYGAFFEFNQSNGNWSVNKVLGSNYWYNGTSLLPGSKFAESVSISDSGDRIIVGAPGYSDYYNHPQGIAALFNKEANGDWILQSFIKGSEYTAKNYCGINVDISSNTNNYRAITSCSYSHLFPSDIEILIHNSSYETLDPGALSLYSVREALLPEKPESLYYNDMYYSHFGDSTVISKDGNMLFSVDYSDESMEDNAPTRLLLTRIKIIDIDGEY</sequence>
<name>A0AAI9CR82_9VIBR</name>
<dbReference type="InterPro" id="IPR011043">
    <property type="entry name" value="Gal_Oxase/kelch_b-propeller"/>
</dbReference>
<proteinExistence type="predicted"/>
<dbReference type="InterPro" id="IPR013519">
    <property type="entry name" value="Int_alpha_beta-p"/>
</dbReference>
<protein>
    <submittedName>
        <fullName evidence="1">Uncharacterized protein</fullName>
    </submittedName>
</protein>
<gene>
    <name evidence="1" type="ORF">RZY48_000123</name>
</gene>
<accession>A0AAI9CR82</accession>
<evidence type="ECO:0000313" key="1">
    <source>
        <dbReference type="EMBL" id="ELN6930759.1"/>
    </source>
</evidence>
<dbReference type="SUPFAM" id="SSF50965">
    <property type="entry name" value="Galactose oxidase, central domain"/>
    <property type="match status" value="1"/>
</dbReference>
<dbReference type="Proteomes" id="UP001253463">
    <property type="component" value="Unassembled WGS sequence"/>
</dbReference>
<reference evidence="1" key="1">
    <citation type="submission" date="2023-10" db="EMBL/GenBank/DDBJ databases">
        <authorList>
            <consortium name="PulseNet: The National Subtyping Network for Foodborne Disease Surveillance"/>
        </authorList>
    </citation>
    <scope>NUCLEOTIDE SEQUENCE</scope>
    <source>
        <strain evidence="1">PNUSAV004886</strain>
    </source>
</reference>